<name>S8FP39_FOMSC</name>
<proteinExistence type="predicted"/>
<evidence type="ECO:0000256" key="1">
    <source>
        <dbReference type="SAM" id="MobiDB-lite"/>
    </source>
</evidence>
<sequence length="670" mass="73387">MAGRDQRDSADPNPPPIVEVTEDSKTVRALLDTCYPFQNPDLSSLDAVDSLLDAAVKYDVAKALDLCKRELQGFVTSEPLRVYAIACRLNYETLAKAAADYTRSQEIFRDGLVYAKELDRVSGGCYHRLLQNYRQRETPQFCTPSAPDKKPIILPSPLRDTLVAPSPFDSPDANCIIIASDGIIFHADMAFISSVAPGLAARLVPTAAASEPHVDLTGEVDSVCDAGGGQVKRRGSQTVSAAVEESSEHLLLLLQLCHPACSPNVSSMELGTVASLVNIAQKYMMEKAVWLLRLVLPRCTPREPFRVYVLTSIWGWPEEAREAADILLGKTFDELETLYATEMEDMEPKWLFASLGLAIKLLANRPSPDTILTGVGFAELMRTIHNEAQCSSCRSAYPKHVSAIDLIASKVKDLIANDLLQGMCGHGCLVLDSRGLFDDPRTSTAIVQTKPVSYYAVANVLGEHYLGELLSPVDDSIEGDETTTYPPPPASDPPLRLRAPYDRLDGDVILRCSDNVGFRVHRLILVLASPVFADMFSLPQPATAESESAVSPPTIDLTEDSKTILPLLDACYPFGDPTLDDLDTIDRVLDAAAKYDVAKATQFSQRRLHAFVSWEPLRAFAIACRMHFEDLAKAAADRVHALSIFENGLVYVKELDRTAGEMETYPILPS</sequence>
<organism evidence="3 4">
    <name type="scientific">Fomitopsis schrenkii</name>
    <name type="common">Brown rot fungus</name>
    <dbReference type="NCBI Taxonomy" id="2126942"/>
    <lineage>
        <taxon>Eukaryota</taxon>
        <taxon>Fungi</taxon>
        <taxon>Dikarya</taxon>
        <taxon>Basidiomycota</taxon>
        <taxon>Agaricomycotina</taxon>
        <taxon>Agaricomycetes</taxon>
        <taxon>Polyporales</taxon>
        <taxon>Fomitopsis</taxon>
    </lineage>
</organism>
<keyword evidence="4" id="KW-1185">Reference proteome</keyword>
<dbReference type="STRING" id="743788.S8FP39"/>
<evidence type="ECO:0000313" key="3">
    <source>
        <dbReference type="EMBL" id="EPT03041.1"/>
    </source>
</evidence>
<protein>
    <recommendedName>
        <fullName evidence="2">BTB domain-containing protein</fullName>
    </recommendedName>
</protein>
<reference evidence="3 4" key="1">
    <citation type="journal article" date="2012" name="Science">
        <title>The Paleozoic origin of enzymatic lignin decomposition reconstructed from 31 fungal genomes.</title>
        <authorList>
            <person name="Floudas D."/>
            <person name="Binder M."/>
            <person name="Riley R."/>
            <person name="Barry K."/>
            <person name="Blanchette R.A."/>
            <person name="Henrissat B."/>
            <person name="Martinez A.T."/>
            <person name="Otillar R."/>
            <person name="Spatafora J.W."/>
            <person name="Yadav J.S."/>
            <person name="Aerts A."/>
            <person name="Benoit I."/>
            <person name="Boyd A."/>
            <person name="Carlson A."/>
            <person name="Copeland A."/>
            <person name="Coutinho P.M."/>
            <person name="de Vries R.P."/>
            <person name="Ferreira P."/>
            <person name="Findley K."/>
            <person name="Foster B."/>
            <person name="Gaskell J."/>
            <person name="Glotzer D."/>
            <person name="Gorecki P."/>
            <person name="Heitman J."/>
            <person name="Hesse C."/>
            <person name="Hori C."/>
            <person name="Igarashi K."/>
            <person name="Jurgens J.A."/>
            <person name="Kallen N."/>
            <person name="Kersten P."/>
            <person name="Kohler A."/>
            <person name="Kuees U."/>
            <person name="Kumar T.K.A."/>
            <person name="Kuo A."/>
            <person name="LaButti K."/>
            <person name="Larrondo L.F."/>
            <person name="Lindquist E."/>
            <person name="Ling A."/>
            <person name="Lombard V."/>
            <person name="Lucas S."/>
            <person name="Lundell T."/>
            <person name="Martin R."/>
            <person name="McLaughlin D.J."/>
            <person name="Morgenstern I."/>
            <person name="Morin E."/>
            <person name="Murat C."/>
            <person name="Nagy L.G."/>
            <person name="Nolan M."/>
            <person name="Ohm R.A."/>
            <person name="Patyshakuliyeva A."/>
            <person name="Rokas A."/>
            <person name="Ruiz-Duenas F.J."/>
            <person name="Sabat G."/>
            <person name="Salamov A."/>
            <person name="Samejima M."/>
            <person name="Schmutz J."/>
            <person name="Slot J.C."/>
            <person name="St John F."/>
            <person name="Stenlid J."/>
            <person name="Sun H."/>
            <person name="Sun S."/>
            <person name="Syed K."/>
            <person name="Tsang A."/>
            <person name="Wiebenga A."/>
            <person name="Young D."/>
            <person name="Pisabarro A."/>
            <person name="Eastwood D.C."/>
            <person name="Martin F."/>
            <person name="Cullen D."/>
            <person name="Grigoriev I.V."/>
            <person name="Hibbett D.S."/>
        </authorList>
    </citation>
    <scope>NUCLEOTIDE SEQUENCE</scope>
    <source>
        <strain evidence="4">FP-58527</strain>
    </source>
</reference>
<dbReference type="InParanoid" id="S8FP39"/>
<dbReference type="Pfam" id="PF00651">
    <property type="entry name" value="BTB"/>
    <property type="match status" value="1"/>
</dbReference>
<dbReference type="AlphaFoldDB" id="S8FP39"/>
<dbReference type="InterPro" id="IPR000210">
    <property type="entry name" value="BTB/POZ_dom"/>
</dbReference>
<dbReference type="SMART" id="SM00225">
    <property type="entry name" value="BTB"/>
    <property type="match status" value="1"/>
</dbReference>
<dbReference type="OrthoDB" id="3164835at2759"/>
<gene>
    <name evidence="3" type="ORF">FOMPIDRAFT_112740</name>
</gene>
<dbReference type="InterPro" id="IPR011333">
    <property type="entry name" value="SKP1/BTB/POZ_sf"/>
</dbReference>
<dbReference type="Proteomes" id="UP000015241">
    <property type="component" value="Unassembled WGS sequence"/>
</dbReference>
<dbReference type="Gene3D" id="3.30.710.10">
    <property type="entry name" value="Potassium Channel Kv1.1, Chain A"/>
    <property type="match status" value="2"/>
</dbReference>
<feature type="region of interest" description="Disordered" evidence="1">
    <location>
        <begin position="476"/>
        <end position="495"/>
    </location>
</feature>
<dbReference type="PROSITE" id="PS50097">
    <property type="entry name" value="BTB"/>
    <property type="match status" value="1"/>
</dbReference>
<evidence type="ECO:0000313" key="4">
    <source>
        <dbReference type="Proteomes" id="UP000015241"/>
    </source>
</evidence>
<dbReference type="SUPFAM" id="SSF54695">
    <property type="entry name" value="POZ domain"/>
    <property type="match status" value="1"/>
</dbReference>
<dbReference type="CDD" id="cd18186">
    <property type="entry name" value="BTB_POZ_ZBTB_KLHL-like"/>
    <property type="match status" value="1"/>
</dbReference>
<dbReference type="EMBL" id="KE504132">
    <property type="protein sequence ID" value="EPT03041.1"/>
    <property type="molecule type" value="Genomic_DNA"/>
</dbReference>
<feature type="domain" description="BTB" evidence="2">
    <location>
        <begin position="506"/>
        <end position="572"/>
    </location>
</feature>
<dbReference type="HOGENOM" id="CLU_409948_0_0_1"/>
<accession>S8FP39</accession>
<evidence type="ECO:0000259" key="2">
    <source>
        <dbReference type="PROSITE" id="PS50097"/>
    </source>
</evidence>